<dbReference type="InterPro" id="IPR011067">
    <property type="entry name" value="Plasmid_toxin/cell-grow_inhib"/>
</dbReference>
<dbReference type="RefSeq" id="WP_161927862.1">
    <property type="nucleotide sequence ID" value="NZ_BJOU01000002.1"/>
</dbReference>
<dbReference type="Pfam" id="PF02452">
    <property type="entry name" value="PemK_toxin"/>
    <property type="match status" value="1"/>
</dbReference>
<dbReference type="SUPFAM" id="SSF50118">
    <property type="entry name" value="Cell growth inhibitor/plasmid maintenance toxic component"/>
    <property type="match status" value="1"/>
</dbReference>
<evidence type="ECO:0000313" key="3">
    <source>
        <dbReference type="EMBL" id="GED98441.1"/>
    </source>
</evidence>
<dbReference type="GO" id="GO:0003677">
    <property type="term" value="F:DNA binding"/>
    <property type="evidence" value="ECO:0007669"/>
    <property type="project" value="InterPro"/>
</dbReference>
<proteinExistence type="inferred from homology"/>
<accession>A0A7I9UZZ4</accession>
<keyword evidence="2" id="KW-1277">Toxin-antitoxin system</keyword>
<sequence>MARAVVYHPNLDGDADPGEVVWTWVPFEEDATQGKDRPVLIVGRDAADAEPDHVLGLMLSSKDYHAGDPEWRALGSGVWDDDHRQSYVRLDRVLVIVADEIRREGAVLDRTRFETIATELRQHYGWK</sequence>
<gene>
    <name evidence="3" type="ORF">nbrc107697_24800</name>
</gene>
<name>A0A7I9UZZ4_9ACTN</name>
<protein>
    <recommendedName>
        <fullName evidence="5">mRNA interferase PemK</fullName>
    </recommendedName>
</protein>
<reference evidence="4" key="1">
    <citation type="submission" date="2019-06" db="EMBL/GenBank/DDBJ databases">
        <title>Gordonia isolated from sludge of a wastewater treatment plant.</title>
        <authorList>
            <person name="Tamura T."/>
            <person name="Aoyama K."/>
            <person name="Kang Y."/>
            <person name="Saito S."/>
            <person name="Akiyama N."/>
            <person name="Yazawa K."/>
            <person name="Gonoi T."/>
            <person name="Mikami Y."/>
        </authorList>
    </citation>
    <scope>NUCLEOTIDE SEQUENCE [LARGE SCALE GENOMIC DNA]</scope>
    <source>
        <strain evidence="4">NBRC 107697</strain>
    </source>
</reference>
<evidence type="ECO:0000256" key="1">
    <source>
        <dbReference type="ARBA" id="ARBA00007521"/>
    </source>
</evidence>
<dbReference type="Proteomes" id="UP000444980">
    <property type="component" value="Unassembled WGS sequence"/>
</dbReference>
<evidence type="ECO:0008006" key="5">
    <source>
        <dbReference type="Google" id="ProtNLM"/>
    </source>
</evidence>
<comment type="caution">
    <text evidence="3">The sequence shown here is derived from an EMBL/GenBank/DDBJ whole genome shotgun (WGS) entry which is preliminary data.</text>
</comment>
<evidence type="ECO:0000313" key="4">
    <source>
        <dbReference type="Proteomes" id="UP000444980"/>
    </source>
</evidence>
<dbReference type="InterPro" id="IPR003477">
    <property type="entry name" value="PemK-like"/>
</dbReference>
<dbReference type="EMBL" id="BJOU01000002">
    <property type="protein sequence ID" value="GED98441.1"/>
    <property type="molecule type" value="Genomic_DNA"/>
</dbReference>
<comment type="similarity">
    <text evidence="1">Belongs to the PemK/MazF family.</text>
</comment>
<dbReference type="Gene3D" id="2.30.30.110">
    <property type="match status" value="1"/>
</dbReference>
<keyword evidence="4" id="KW-1185">Reference proteome</keyword>
<evidence type="ECO:0000256" key="2">
    <source>
        <dbReference type="ARBA" id="ARBA00022649"/>
    </source>
</evidence>
<dbReference type="AlphaFoldDB" id="A0A7I9UZZ4"/>
<dbReference type="OrthoDB" id="5184628at2"/>
<organism evidence="3 4">
    <name type="scientific">Gordonia crocea</name>
    <dbReference type="NCBI Taxonomy" id="589162"/>
    <lineage>
        <taxon>Bacteria</taxon>
        <taxon>Bacillati</taxon>
        <taxon>Actinomycetota</taxon>
        <taxon>Actinomycetes</taxon>
        <taxon>Mycobacteriales</taxon>
        <taxon>Gordoniaceae</taxon>
        <taxon>Gordonia</taxon>
    </lineage>
</organism>